<evidence type="ECO:0000256" key="1">
    <source>
        <dbReference type="ARBA" id="ARBA00022741"/>
    </source>
</evidence>
<comment type="caution">
    <text evidence="7">The sequence shown here is derived from an EMBL/GenBank/DDBJ whole genome shotgun (WGS) entry which is preliminary data.</text>
</comment>
<keyword evidence="4" id="KW-0067">ATP-binding</keyword>
<dbReference type="Gene3D" id="3.40.50.300">
    <property type="entry name" value="P-loop containing nucleotide triphosphate hydrolases"/>
    <property type="match status" value="2"/>
</dbReference>
<evidence type="ECO:0000256" key="4">
    <source>
        <dbReference type="ARBA" id="ARBA00022840"/>
    </source>
</evidence>
<dbReference type="GO" id="GO:0003676">
    <property type="term" value="F:nucleic acid binding"/>
    <property type="evidence" value="ECO:0007669"/>
    <property type="project" value="InterPro"/>
</dbReference>
<feature type="non-terminal residue" evidence="7">
    <location>
        <position position="398"/>
    </location>
</feature>
<organism evidence="7 8">
    <name type="scientific">Coccomyxa subellipsoidea (strain C-169)</name>
    <name type="common">Green microalga</name>
    <dbReference type="NCBI Taxonomy" id="574566"/>
    <lineage>
        <taxon>Eukaryota</taxon>
        <taxon>Viridiplantae</taxon>
        <taxon>Chlorophyta</taxon>
        <taxon>core chlorophytes</taxon>
        <taxon>Trebouxiophyceae</taxon>
        <taxon>Trebouxiophyceae incertae sedis</taxon>
        <taxon>Coccomyxaceae</taxon>
        <taxon>Coccomyxa</taxon>
        <taxon>Coccomyxa subellipsoidea</taxon>
    </lineage>
</organism>
<dbReference type="CDD" id="cd18795">
    <property type="entry name" value="SF2_C_Ski2"/>
    <property type="match status" value="1"/>
</dbReference>
<dbReference type="InterPro" id="IPR001650">
    <property type="entry name" value="Helicase_C-like"/>
</dbReference>
<dbReference type="PANTHER" id="PTHR47961">
    <property type="entry name" value="DNA POLYMERASE THETA, PUTATIVE (AFU_ORTHOLOGUE AFUA_1G05260)-RELATED"/>
    <property type="match status" value="1"/>
</dbReference>
<evidence type="ECO:0000313" key="7">
    <source>
        <dbReference type="EMBL" id="EIE23082.1"/>
    </source>
</evidence>
<dbReference type="CDD" id="cd18026">
    <property type="entry name" value="DEXHc_POLQ-like"/>
    <property type="match status" value="1"/>
</dbReference>
<evidence type="ECO:0000313" key="8">
    <source>
        <dbReference type="Proteomes" id="UP000007264"/>
    </source>
</evidence>
<keyword evidence="1" id="KW-0547">Nucleotide-binding</keyword>
<gene>
    <name evidence="7" type="ORF">COCSUDRAFT_4494</name>
</gene>
<evidence type="ECO:0000256" key="2">
    <source>
        <dbReference type="ARBA" id="ARBA00022801"/>
    </source>
</evidence>
<dbReference type="GO" id="GO:0005524">
    <property type="term" value="F:ATP binding"/>
    <property type="evidence" value="ECO:0007669"/>
    <property type="project" value="UniProtKB-KW"/>
</dbReference>
<dbReference type="InterPro" id="IPR011545">
    <property type="entry name" value="DEAD/DEAH_box_helicase_dom"/>
</dbReference>
<dbReference type="KEGG" id="csl:COCSUDRAFT_4494"/>
<dbReference type="eggNOG" id="KOG0950">
    <property type="taxonomic scope" value="Eukaryota"/>
</dbReference>
<evidence type="ECO:0000259" key="5">
    <source>
        <dbReference type="PROSITE" id="PS51192"/>
    </source>
</evidence>
<name>I0YXG3_COCSC</name>
<dbReference type="OrthoDB" id="2320933at2759"/>
<dbReference type="Pfam" id="PF00270">
    <property type="entry name" value="DEAD"/>
    <property type="match status" value="1"/>
</dbReference>
<sequence>MYPWQAAALECGVDGSNLVYCAPTSGGKSLVAEVLMLRRLLATRKPGARFTRNKQFALFVLPYISVVAEKTADFTDILRSTGCKCKGFYGNSENGTPLQPGSEPIAVCTIEKANVAINRLVMEDRLDELCCVVVDEVHMLNDQHRGPSLELAITKILHSKHAPAIQIVGMSATMGGVDALSKWLSCRLFLTNFRPVSLTEYAVFQGNVFSKGKAGEDELVPVRQLADSDARDRDLLLPLAAEVVAEAGSVLVFCASRKQCQSCAEMLANLLPSHIPAIAEVQDELAQAMRGAMGGYADATLERLMRAGVAWHHAGLTLEERAHVEAGYRAGTIRVLCATSTLAAGINLPARRVILRSLWQARSPFISGPGPVSRAQYLQMVGRAGRAGYAEAGESYII</sequence>
<dbReference type="Proteomes" id="UP000007264">
    <property type="component" value="Unassembled WGS sequence"/>
</dbReference>
<dbReference type="InterPro" id="IPR050474">
    <property type="entry name" value="Hel308_SKI2-like"/>
</dbReference>
<keyword evidence="2 7" id="KW-0378">Hydrolase</keyword>
<dbReference type="AlphaFoldDB" id="I0YXG3"/>
<dbReference type="STRING" id="574566.I0YXG3"/>
<dbReference type="GO" id="GO:0016787">
    <property type="term" value="F:hydrolase activity"/>
    <property type="evidence" value="ECO:0007669"/>
    <property type="project" value="UniProtKB-KW"/>
</dbReference>
<dbReference type="PROSITE" id="PS51194">
    <property type="entry name" value="HELICASE_CTER"/>
    <property type="match status" value="1"/>
</dbReference>
<accession>I0YXG3</accession>
<dbReference type="PROSITE" id="PS51192">
    <property type="entry name" value="HELICASE_ATP_BIND_1"/>
    <property type="match status" value="1"/>
</dbReference>
<dbReference type="PANTHER" id="PTHR47961:SF6">
    <property type="entry name" value="DNA-DIRECTED DNA POLYMERASE"/>
    <property type="match status" value="1"/>
</dbReference>
<dbReference type="Pfam" id="PF00271">
    <property type="entry name" value="Helicase_C"/>
    <property type="match status" value="1"/>
</dbReference>
<reference evidence="7 8" key="1">
    <citation type="journal article" date="2012" name="Genome Biol.">
        <title>The genome of the polar eukaryotic microalga coccomyxa subellipsoidea reveals traits of cold adaptation.</title>
        <authorList>
            <person name="Blanc G."/>
            <person name="Agarkova I."/>
            <person name="Grimwood J."/>
            <person name="Kuo A."/>
            <person name="Brueggeman A."/>
            <person name="Dunigan D."/>
            <person name="Gurnon J."/>
            <person name="Ladunga I."/>
            <person name="Lindquist E."/>
            <person name="Lucas S."/>
            <person name="Pangilinan J."/>
            <person name="Proschold T."/>
            <person name="Salamov A."/>
            <person name="Schmutz J."/>
            <person name="Weeks D."/>
            <person name="Yamada T."/>
            <person name="Claverie J.M."/>
            <person name="Grigoriev I."/>
            <person name="Van Etten J."/>
            <person name="Lomsadze A."/>
            <person name="Borodovsky M."/>
        </authorList>
    </citation>
    <scope>NUCLEOTIDE SEQUENCE [LARGE SCALE GENOMIC DNA]</scope>
    <source>
        <strain evidence="7 8">C-169</strain>
    </source>
</reference>
<dbReference type="SMART" id="SM00487">
    <property type="entry name" value="DEXDc"/>
    <property type="match status" value="1"/>
</dbReference>
<evidence type="ECO:0000259" key="6">
    <source>
        <dbReference type="PROSITE" id="PS51194"/>
    </source>
</evidence>
<keyword evidence="3" id="KW-0347">Helicase</keyword>
<proteinExistence type="predicted"/>
<dbReference type="GO" id="GO:0004386">
    <property type="term" value="F:helicase activity"/>
    <property type="evidence" value="ECO:0007669"/>
    <property type="project" value="UniProtKB-KW"/>
</dbReference>
<dbReference type="SMART" id="SM00490">
    <property type="entry name" value="HELICc"/>
    <property type="match status" value="1"/>
</dbReference>
<dbReference type="GeneID" id="17041070"/>
<dbReference type="EMBL" id="AGSI01000008">
    <property type="protein sequence ID" value="EIE23082.1"/>
    <property type="molecule type" value="Genomic_DNA"/>
</dbReference>
<evidence type="ECO:0000256" key="3">
    <source>
        <dbReference type="ARBA" id="ARBA00022806"/>
    </source>
</evidence>
<dbReference type="InterPro" id="IPR027417">
    <property type="entry name" value="P-loop_NTPase"/>
</dbReference>
<dbReference type="InterPro" id="IPR014001">
    <property type="entry name" value="Helicase_ATP-bd"/>
</dbReference>
<feature type="domain" description="Helicase ATP-binding" evidence="5">
    <location>
        <begin position="9"/>
        <end position="192"/>
    </location>
</feature>
<feature type="domain" description="Helicase C-terminal" evidence="6">
    <location>
        <begin position="235"/>
        <end position="398"/>
    </location>
</feature>
<protein>
    <submittedName>
        <fullName evidence="7">P-loop containing nucleoside triphosphate hydrolase protein</fullName>
    </submittedName>
</protein>
<dbReference type="SUPFAM" id="SSF52540">
    <property type="entry name" value="P-loop containing nucleoside triphosphate hydrolases"/>
    <property type="match status" value="1"/>
</dbReference>
<keyword evidence="8" id="KW-1185">Reference proteome</keyword>
<dbReference type="RefSeq" id="XP_005647626.1">
    <property type="nucleotide sequence ID" value="XM_005647569.1"/>
</dbReference>